<dbReference type="EMBL" id="BARU01009867">
    <property type="protein sequence ID" value="GAH42594.1"/>
    <property type="molecule type" value="Genomic_DNA"/>
</dbReference>
<evidence type="ECO:0000313" key="1">
    <source>
        <dbReference type="EMBL" id="GAH42594.1"/>
    </source>
</evidence>
<proteinExistence type="predicted"/>
<dbReference type="AlphaFoldDB" id="X1GLV5"/>
<accession>X1GLV5</accession>
<sequence length="73" mass="8329">MLGRAFEGSLCGSEKKTMVECEFKGICYDSPLNSEKKKEWCSDLSLLKESQCICTVRHFIIEEALRIYNAGEM</sequence>
<organism evidence="1">
    <name type="scientific">marine sediment metagenome</name>
    <dbReference type="NCBI Taxonomy" id="412755"/>
    <lineage>
        <taxon>unclassified sequences</taxon>
        <taxon>metagenomes</taxon>
        <taxon>ecological metagenomes</taxon>
    </lineage>
</organism>
<comment type="caution">
    <text evidence="1">The sequence shown here is derived from an EMBL/GenBank/DDBJ whole genome shotgun (WGS) entry which is preliminary data.</text>
</comment>
<name>X1GLV5_9ZZZZ</name>
<reference evidence="1" key="1">
    <citation type="journal article" date="2014" name="Front. Microbiol.">
        <title>High frequency of phylogenetically diverse reductive dehalogenase-homologous genes in deep subseafloor sedimentary metagenomes.</title>
        <authorList>
            <person name="Kawai M."/>
            <person name="Futagami T."/>
            <person name="Toyoda A."/>
            <person name="Takaki Y."/>
            <person name="Nishi S."/>
            <person name="Hori S."/>
            <person name="Arai W."/>
            <person name="Tsubouchi T."/>
            <person name="Morono Y."/>
            <person name="Uchiyama I."/>
            <person name="Ito T."/>
            <person name="Fujiyama A."/>
            <person name="Inagaki F."/>
            <person name="Takami H."/>
        </authorList>
    </citation>
    <scope>NUCLEOTIDE SEQUENCE</scope>
    <source>
        <strain evidence="1">Expedition CK06-06</strain>
    </source>
</reference>
<protein>
    <submittedName>
        <fullName evidence="1">Uncharacterized protein</fullName>
    </submittedName>
</protein>
<gene>
    <name evidence="1" type="ORF">S03H2_18962</name>
</gene>